<accession>A0A0F9AGD9</accession>
<dbReference type="Gene3D" id="3.40.250.10">
    <property type="entry name" value="Rhodanese-like domain"/>
    <property type="match status" value="1"/>
</dbReference>
<comment type="caution">
    <text evidence="3">The sequence shown here is derived from an EMBL/GenBank/DDBJ whole genome shotgun (WGS) entry which is preliminary data.</text>
</comment>
<dbReference type="NCBIfam" id="TIGR02276">
    <property type="entry name" value="beta_rpt_yvtn"/>
    <property type="match status" value="2"/>
</dbReference>
<dbReference type="Pfam" id="PF00581">
    <property type="entry name" value="Rhodanese"/>
    <property type="match status" value="1"/>
</dbReference>
<dbReference type="AlphaFoldDB" id="A0A0F9AGD9"/>
<dbReference type="SUPFAM" id="SSF52821">
    <property type="entry name" value="Rhodanese/Cell cycle control phosphatase"/>
    <property type="match status" value="1"/>
</dbReference>
<dbReference type="PANTHER" id="PTHR47197:SF3">
    <property type="entry name" value="DIHYDRO-HEME D1 DEHYDROGENASE"/>
    <property type="match status" value="1"/>
</dbReference>
<dbReference type="InterPro" id="IPR001763">
    <property type="entry name" value="Rhodanese-like_dom"/>
</dbReference>
<dbReference type="InterPro" id="IPR051200">
    <property type="entry name" value="Host-pathogen_enzymatic-act"/>
</dbReference>
<dbReference type="CDD" id="cd00158">
    <property type="entry name" value="RHOD"/>
    <property type="match status" value="1"/>
</dbReference>
<evidence type="ECO:0000256" key="1">
    <source>
        <dbReference type="ARBA" id="ARBA00022729"/>
    </source>
</evidence>
<dbReference type="InterPro" id="IPR011048">
    <property type="entry name" value="Haem_d1_sf"/>
</dbReference>
<dbReference type="Pfam" id="PF21783">
    <property type="entry name" value="YNCE"/>
    <property type="match status" value="1"/>
</dbReference>
<reference evidence="3" key="1">
    <citation type="journal article" date="2015" name="Nature">
        <title>Complex archaea that bridge the gap between prokaryotes and eukaryotes.</title>
        <authorList>
            <person name="Spang A."/>
            <person name="Saw J.H."/>
            <person name="Jorgensen S.L."/>
            <person name="Zaremba-Niedzwiedzka K."/>
            <person name="Martijn J."/>
            <person name="Lind A.E."/>
            <person name="van Eijk R."/>
            <person name="Schleper C."/>
            <person name="Guy L."/>
            <person name="Ettema T.J."/>
        </authorList>
    </citation>
    <scope>NUCLEOTIDE SEQUENCE</scope>
</reference>
<dbReference type="Gene3D" id="2.130.10.10">
    <property type="entry name" value="YVTN repeat-like/Quinoprotein amine dehydrogenase"/>
    <property type="match status" value="2"/>
</dbReference>
<dbReference type="InterPro" id="IPR015943">
    <property type="entry name" value="WD40/YVTN_repeat-like_dom_sf"/>
</dbReference>
<dbReference type="InterPro" id="IPR011964">
    <property type="entry name" value="YVTN_b-propeller_repeat"/>
</dbReference>
<evidence type="ECO:0000313" key="3">
    <source>
        <dbReference type="EMBL" id="KKK77574.1"/>
    </source>
</evidence>
<dbReference type="SUPFAM" id="SSF51004">
    <property type="entry name" value="C-terminal (heme d1) domain of cytochrome cd1-nitrite reductase"/>
    <property type="match status" value="1"/>
</dbReference>
<feature type="non-terminal residue" evidence="3">
    <location>
        <position position="1"/>
    </location>
</feature>
<dbReference type="EMBL" id="LAZR01054889">
    <property type="protein sequence ID" value="KKK77574.1"/>
    <property type="molecule type" value="Genomic_DNA"/>
</dbReference>
<sequence length="254" mass="26955">VAVGGENGRFAYLTNKGDGTLSIIDVLSETIVNTVPVGKGAHALRVSPDGSTVYVALSKEDAVAVVEASTGKILRIIPVGKTPEQIDLSRNGLWLYAGNNGESTVAVIDTTSQTVVATVPVGQGAYGLQAVSAKPTKSESVLQSLSKNADGYARIRPEQLQAELDQKDFTLINVHIPYAGEIAQTDANIPYNRIADYLDQLPDKGEPIVLYCRSGSMSTTAGRTLVDLGYTNVVELVDGFEAWKRAGFDLIGDN</sequence>
<dbReference type="PROSITE" id="PS50206">
    <property type="entry name" value="RHODANESE_3"/>
    <property type="match status" value="1"/>
</dbReference>
<keyword evidence="1" id="KW-0732">Signal</keyword>
<gene>
    <name evidence="3" type="ORF">LCGC14_2852200</name>
</gene>
<dbReference type="InterPro" id="IPR036873">
    <property type="entry name" value="Rhodanese-like_dom_sf"/>
</dbReference>
<feature type="domain" description="Rhodanese" evidence="2">
    <location>
        <begin position="188"/>
        <end position="252"/>
    </location>
</feature>
<dbReference type="InterPro" id="IPR048433">
    <property type="entry name" value="YNCE-like_beta-prop"/>
</dbReference>
<evidence type="ECO:0000259" key="2">
    <source>
        <dbReference type="PROSITE" id="PS50206"/>
    </source>
</evidence>
<protein>
    <recommendedName>
        <fullName evidence="2">Rhodanese domain-containing protein</fullName>
    </recommendedName>
</protein>
<proteinExistence type="predicted"/>
<name>A0A0F9AGD9_9ZZZZ</name>
<organism evidence="3">
    <name type="scientific">marine sediment metagenome</name>
    <dbReference type="NCBI Taxonomy" id="412755"/>
    <lineage>
        <taxon>unclassified sequences</taxon>
        <taxon>metagenomes</taxon>
        <taxon>ecological metagenomes</taxon>
    </lineage>
</organism>
<dbReference type="SMART" id="SM00450">
    <property type="entry name" value="RHOD"/>
    <property type="match status" value="1"/>
</dbReference>
<dbReference type="PANTHER" id="PTHR47197">
    <property type="entry name" value="PROTEIN NIRF"/>
    <property type="match status" value="1"/>
</dbReference>